<proteinExistence type="predicted"/>
<name>A0A512TQU1_CLOBU</name>
<dbReference type="Proteomes" id="UP000321089">
    <property type="component" value="Unassembled WGS sequence"/>
</dbReference>
<dbReference type="EMBL" id="BKBC01000049">
    <property type="protein sequence ID" value="GEQ22451.1"/>
    <property type="molecule type" value="Genomic_DNA"/>
</dbReference>
<gene>
    <name evidence="1" type="ORF">CBU02nite_29570</name>
</gene>
<dbReference type="PROSITE" id="PS51257">
    <property type="entry name" value="PROKAR_LIPOPROTEIN"/>
    <property type="match status" value="1"/>
</dbReference>
<comment type="caution">
    <text evidence="1">The sequence shown here is derived from an EMBL/GenBank/DDBJ whole genome shotgun (WGS) entry which is preliminary data.</text>
</comment>
<organism evidence="1 2">
    <name type="scientific">Clostridium butyricum</name>
    <dbReference type="NCBI Taxonomy" id="1492"/>
    <lineage>
        <taxon>Bacteria</taxon>
        <taxon>Bacillati</taxon>
        <taxon>Bacillota</taxon>
        <taxon>Clostridia</taxon>
        <taxon>Eubacteriales</taxon>
        <taxon>Clostridiaceae</taxon>
        <taxon>Clostridium</taxon>
    </lineage>
</organism>
<protein>
    <submittedName>
        <fullName evidence="1">Uncharacterized protein</fullName>
    </submittedName>
</protein>
<sequence length="287" mass="32312">MKRLVGTLLFVVIALSLSGCENSKSKETTNSKTDIVSVTNSKDDNKTKNEVMGKILLEDEYAKITYAGIDRNYTDGPRINFVIENKCNQNLLIQVEDVLVDDYSTTPIFSCQVLSGKKVKDTMTLYQYVGSDSKVEKDFKLVEGKFRIMANDAKNSLLKAEPFEVNYCSSGEREKKEEKIIFDNEYAKISYIGIERNSYGGPDINIKIENKSDKTLTIQATDILVDGYMVDPKFTSDILSGDKIKAEINFINKGVSRNLKSIEGNFRITTKDNSAELLKEEPFTIAY</sequence>
<dbReference type="AlphaFoldDB" id="A0A512TQU1"/>
<accession>A0A512TQU1</accession>
<evidence type="ECO:0000313" key="1">
    <source>
        <dbReference type="EMBL" id="GEQ22451.1"/>
    </source>
</evidence>
<dbReference type="RefSeq" id="WP_146868904.1">
    <property type="nucleotide sequence ID" value="NZ_BKBC01000049.1"/>
</dbReference>
<evidence type="ECO:0000313" key="2">
    <source>
        <dbReference type="Proteomes" id="UP000321089"/>
    </source>
</evidence>
<reference evidence="1 2" key="1">
    <citation type="submission" date="2019-07" db="EMBL/GenBank/DDBJ databases">
        <title>Whole genome shotgun sequence of Clostridium butyricum NBRC 3858.</title>
        <authorList>
            <person name="Hosoyama A."/>
            <person name="Uohara A."/>
            <person name="Ohji S."/>
            <person name="Ichikawa N."/>
        </authorList>
    </citation>
    <scope>NUCLEOTIDE SEQUENCE [LARGE SCALE GENOMIC DNA]</scope>
    <source>
        <strain evidence="1 2">NBRC 3858</strain>
    </source>
</reference>